<reference evidence="2" key="1">
    <citation type="journal article" date="2023" name="G3 (Bethesda)">
        <title>A reference genome for the long-term kleptoplast-retaining sea slug Elysia crispata morphotype clarki.</title>
        <authorList>
            <person name="Eastman K.E."/>
            <person name="Pendleton A.L."/>
            <person name="Shaikh M.A."/>
            <person name="Suttiyut T."/>
            <person name="Ogas R."/>
            <person name="Tomko P."/>
            <person name="Gavelis G."/>
            <person name="Widhalm J.R."/>
            <person name="Wisecaver J.H."/>
        </authorList>
    </citation>
    <scope>NUCLEOTIDE SEQUENCE</scope>
    <source>
        <strain evidence="2">ECLA1</strain>
    </source>
</reference>
<evidence type="ECO:0000313" key="2">
    <source>
        <dbReference type="EMBL" id="KAK3788136.1"/>
    </source>
</evidence>
<gene>
    <name evidence="2" type="ORF">RRG08_009682</name>
</gene>
<dbReference type="Proteomes" id="UP001283361">
    <property type="component" value="Unassembled WGS sequence"/>
</dbReference>
<sequence length="142" mass="16489">MHSWTSIDSMFCLLSVDQLLASTSSPCHRLHQYDDPSSMSLVPQLIYAVYLPPAPKLEMPMPYDSFYEEMKKGFKPTVLIQFCLQPHPRPPYPILRCPTMGPSVNAIAYRLFLALFSRSSRKYPYVLTLWPIFPWTHETFPM</sequence>
<keyword evidence="3" id="KW-1185">Reference proteome</keyword>
<protein>
    <submittedName>
        <fullName evidence="2">Uncharacterized protein</fullName>
    </submittedName>
</protein>
<feature type="signal peptide" evidence="1">
    <location>
        <begin position="1"/>
        <end position="21"/>
    </location>
</feature>
<accession>A0AAE1AJ07</accession>
<evidence type="ECO:0000313" key="3">
    <source>
        <dbReference type="Proteomes" id="UP001283361"/>
    </source>
</evidence>
<organism evidence="2 3">
    <name type="scientific">Elysia crispata</name>
    <name type="common">lettuce slug</name>
    <dbReference type="NCBI Taxonomy" id="231223"/>
    <lineage>
        <taxon>Eukaryota</taxon>
        <taxon>Metazoa</taxon>
        <taxon>Spiralia</taxon>
        <taxon>Lophotrochozoa</taxon>
        <taxon>Mollusca</taxon>
        <taxon>Gastropoda</taxon>
        <taxon>Heterobranchia</taxon>
        <taxon>Euthyneura</taxon>
        <taxon>Panpulmonata</taxon>
        <taxon>Sacoglossa</taxon>
        <taxon>Placobranchoidea</taxon>
        <taxon>Plakobranchidae</taxon>
        <taxon>Elysia</taxon>
    </lineage>
</organism>
<dbReference type="AlphaFoldDB" id="A0AAE1AJ07"/>
<keyword evidence="1" id="KW-0732">Signal</keyword>
<dbReference type="EMBL" id="JAWDGP010001798">
    <property type="protein sequence ID" value="KAK3788136.1"/>
    <property type="molecule type" value="Genomic_DNA"/>
</dbReference>
<name>A0AAE1AJ07_9GAST</name>
<proteinExistence type="predicted"/>
<evidence type="ECO:0000256" key="1">
    <source>
        <dbReference type="SAM" id="SignalP"/>
    </source>
</evidence>
<comment type="caution">
    <text evidence="2">The sequence shown here is derived from an EMBL/GenBank/DDBJ whole genome shotgun (WGS) entry which is preliminary data.</text>
</comment>
<feature type="chain" id="PRO_5042230139" evidence="1">
    <location>
        <begin position="22"/>
        <end position="142"/>
    </location>
</feature>